<keyword evidence="2" id="KW-1185">Reference proteome</keyword>
<gene>
    <name evidence="1" type="ORF">A33Q_3680</name>
</gene>
<proteinExistence type="predicted"/>
<sequence length="58" mass="6879">MERTSWKEYSCFYGYIHTIHNRLIHPSYFSFLPFKHPHPRPLSLNGEGSSPKIQAVFQ</sequence>
<dbReference type="Proteomes" id="UP000006073">
    <property type="component" value="Unassembled WGS sequence"/>
</dbReference>
<reference evidence="1 2" key="1">
    <citation type="journal article" date="2013" name="Genome Announc.">
        <title>Draft Genome Sequence of Indibacter alkaliphilus Strain LW1T, Isolated from Lonar Lake, a Haloalkaline Lake in the Buldana District of Maharashtra, India.</title>
        <authorList>
            <person name="Singh A."/>
            <person name="Kumar Jangir P."/>
            <person name="Sharma R."/>
            <person name="Singh A."/>
            <person name="Kumar Pinnaka A."/>
            <person name="Shivaji S."/>
        </authorList>
    </citation>
    <scope>NUCLEOTIDE SEQUENCE [LARGE SCALE GENOMIC DNA]</scope>
    <source>
        <strain evidence="2">CCUG 57479 / KCTC 22604 / LW1</strain>
    </source>
</reference>
<evidence type="ECO:0000313" key="2">
    <source>
        <dbReference type="Proteomes" id="UP000006073"/>
    </source>
</evidence>
<name>S2D483_INDAL</name>
<organism evidence="1 2">
    <name type="scientific">Indibacter alkaliphilus (strain CCUG 57479 / KCTC 22604 / LW1)</name>
    <dbReference type="NCBI Taxonomy" id="1189612"/>
    <lineage>
        <taxon>Bacteria</taxon>
        <taxon>Pseudomonadati</taxon>
        <taxon>Bacteroidota</taxon>
        <taxon>Cytophagia</taxon>
        <taxon>Cytophagales</taxon>
        <taxon>Cyclobacteriaceae</taxon>
    </lineage>
</organism>
<evidence type="ECO:0000313" key="1">
    <source>
        <dbReference type="EMBL" id="EOZ93734.1"/>
    </source>
</evidence>
<dbReference type="AlphaFoldDB" id="S2D483"/>
<accession>S2D483</accession>
<protein>
    <submittedName>
        <fullName evidence="1">Uncharacterized protein</fullName>
    </submittedName>
</protein>
<comment type="caution">
    <text evidence="1">The sequence shown here is derived from an EMBL/GenBank/DDBJ whole genome shotgun (WGS) entry which is preliminary data.</text>
</comment>
<dbReference type="EMBL" id="ALWO02000045">
    <property type="protein sequence ID" value="EOZ93734.1"/>
    <property type="molecule type" value="Genomic_DNA"/>
</dbReference>